<dbReference type="SUPFAM" id="SSF56281">
    <property type="entry name" value="Metallo-hydrolase/oxidoreductase"/>
    <property type="match status" value="1"/>
</dbReference>
<name>A0A3A1YTT1_9BURK</name>
<evidence type="ECO:0000313" key="4">
    <source>
        <dbReference type="EMBL" id="RIY40921.1"/>
    </source>
</evidence>
<evidence type="ECO:0000256" key="1">
    <source>
        <dbReference type="ARBA" id="ARBA00022801"/>
    </source>
</evidence>
<dbReference type="Proteomes" id="UP000266206">
    <property type="component" value="Unassembled WGS sequence"/>
</dbReference>
<dbReference type="InterPro" id="IPR011108">
    <property type="entry name" value="RMMBL"/>
</dbReference>
<accession>A0A3A1YTT1</accession>
<dbReference type="Gene3D" id="3.40.50.10890">
    <property type="match status" value="1"/>
</dbReference>
<evidence type="ECO:0000259" key="2">
    <source>
        <dbReference type="SMART" id="SM00849"/>
    </source>
</evidence>
<dbReference type="PANTHER" id="PTHR11203:SF37">
    <property type="entry name" value="INTEGRATOR COMPLEX SUBUNIT 11"/>
    <property type="match status" value="1"/>
</dbReference>
<dbReference type="InterPro" id="IPR022712">
    <property type="entry name" value="Beta_Casp"/>
</dbReference>
<dbReference type="PANTHER" id="PTHR11203">
    <property type="entry name" value="CLEAVAGE AND POLYADENYLATION SPECIFICITY FACTOR FAMILY MEMBER"/>
    <property type="match status" value="1"/>
</dbReference>
<dbReference type="Pfam" id="PF10996">
    <property type="entry name" value="Beta-Casp"/>
    <property type="match status" value="1"/>
</dbReference>
<dbReference type="GO" id="GO:0004521">
    <property type="term" value="F:RNA endonuclease activity"/>
    <property type="evidence" value="ECO:0007669"/>
    <property type="project" value="TreeGrafter"/>
</dbReference>
<protein>
    <submittedName>
        <fullName evidence="4">MBL fold metallo-hydrolase</fullName>
    </submittedName>
</protein>
<sequence length="458" mass="50682">MELSFLGAAGTVTGSRHLLESGGKRVLVDCGLFQGLKFLRQRNWAPFPVNPAAIDAVVLTHAHLDHSGYLPRLVRDGFKGPIYASPATLELAEVLLLDSAHIQESDAEFANRHKLSSHEPALPLYTRKDAQRAIDLFQPLERGSFHPIAGNIKIKLHRAGHILGVSIVEVKWDGRTLVFSGDLGRYNDPVMPDPDLIEQADYLVLESTYGDRSHDTSPPESVLEALIVRTAERGGTVVIPAFAVGRVQLLLYYLHRLRSQNRLPQNMPIYLDSPMSVRAQEIHCDYPGEQKLTKAQVRDVNAVATRIESVEESKALDTSVMPKIIISASGMATGGRVIHHLKRYAPDPRSSVLFAGYQAAGTRGAKMLAGAQTIKIHGEYIPVKAELDNLSMLSAHADANEILRWLGGFRQAPSHTFLVHGEPEAADALRCRIKDELGWRVRAVEHLEKVDLTHHERR</sequence>
<organism evidence="4 5">
    <name type="scientific">Neopusillimonas maritima</name>
    <dbReference type="NCBI Taxonomy" id="2026239"/>
    <lineage>
        <taxon>Bacteria</taxon>
        <taxon>Pseudomonadati</taxon>
        <taxon>Pseudomonadota</taxon>
        <taxon>Betaproteobacteria</taxon>
        <taxon>Burkholderiales</taxon>
        <taxon>Alcaligenaceae</taxon>
        <taxon>Neopusillimonas</taxon>
    </lineage>
</organism>
<reference evidence="4 5" key="1">
    <citation type="submission" date="2017-08" db="EMBL/GenBank/DDBJ databases">
        <title>Pusillimonas indicus sp. nov., a member of the family Alcaligenaceae isolated from surface seawater.</title>
        <authorList>
            <person name="Li J."/>
        </authorList>
    </citation>
    <scope>NUCLEOTIDE SEQUENCE [LARGE SCALE GENOMIC DNA]</scope>
    <source>
        <strain evidence="4 5">L52-1-41</strain>
    </source>
</reference>
<dbReference type="CDD" id="cd16295">
    <property type="entry name" value="TTHA0252-CPSF-like_MBL-fold"/>
    <property type="match status" value="1"/>
</dbReference>
<dbReference type="InterPro" id="IPR050698">
    <property type="entry name" value="MBL"/>
</dbReference>
<dbReference type="Pfam" id="PF12706">
    <property type="entry name" value="Lactamase_B_2"/>
    <property type="match status" value="1"/>
</dbReference>
<keyword evidence="1 4" id="KW-0378">Hydrolase</keyword>
<gene>
    <name evidence="4" type="ORF">CJP73_09010</name>
</gene>
<dbReference type="RefSeq" id="WP_119516208.1">
    <property type="nucleotide sequence ID" value="NZ_NQYH01000006.1"/>
</dbReference>
<dbReference type="SMART" id="SM01027">
    <property type="entry name" value="Beta-Casp"/>
    <property type="match status" value="1"/>
</dbReference>
<dbReference type="AlphaFoldDB" id="A0A3A1YTT1"/>
<comment type="caution">
    <text evidence="4">The sequence shown here is derived from an EMBL/GenBank/DDBJ whole genome shotgun (WGS) entry which is preliminary data.</text>
</comment>
<dbReference type="Gene3D" id="3.60.15.10">
    <property type="entry name" value="Ribonuclease Z/Hydroxyacylglutathione hydrolase-like"/>
    <property type="match status" value="1"/>
</dbReference>
<evidence type="ECO:0000259" key="3">
    <source>
        <dbReference type="SMART" id="SM01027"/>
    </source>
</evidence>
<dbReference type="OrthoDB" id="9803916at2"/>
<dbReference type="InterPro" id="IPR036866">
    <property type="entry name" value="RibonucZ/Hydroxyglut_hydro"/>
</dbReference>
<feature type="domain" description="Metallo-beta-lactamase" evidence="2">
    <location>
        <begin position="13"/>
        <end position="242"/>
    </location>
</feature>
<dbReference type="EMBL" id="NQYH01000006">
    <property type="protein sequence ID" value="RIY40921.1"/>
    <property type="molecule type" value="Genomic_DNA"/>
</dbReference>
<dbReference type="Pfam" id="PF07521">
    <property type="entry name" value="RMMBL"/>
    <property type="match status" value="1"/>
</dbReference>
<evidence type="ECO:0000313" key="5">
    <source>
        <dbReference type="Proteomes" id="UP000266206"/>
    </source>
</evidence>
<dbReference type="SMART" id="SM00849">
    <property type="entry name" value="Lactamase_B"/>
    <property type="match status" value="1"/>
</dbReference>
<feature type="domain" description="Beta-Casp" evidence="3">
    <location>
        <begin position="247"/>
        <end position="367"/>
    </location>
</feature>
<dbReference type="InterPro" id="IPR001279">
    <property type="entry name" value="Metallo-B-lactamas"/>
</dbReference>
<dbReference type="GO" id="GO:0016787">
    <property type="term" value="F:hydrolase activity"/>
    <property type="evidence" value="ECO:0007669"/>
    <property type="project" value="UniProtKB-KW"/>
</dbReference>
<proteinExistence type="predicted"/>